<dbReference type="EMBL" id="CAEQ01002097">
    <property type="protein sequence ID" value="CCD15905.1"/>
    <property type="molecule type" value="Genomic_DNA"/>
</dbReference>
<organism evidence="1 2">
    <name type="scientific">Trypanosoma congolense (strain IL3000)</name>
    <dbReference type="NCBI Taxonomy" id="1068625"/>
    <lineage>
        <taxon>Eukaryota</taxon>
        <taxon>Discoba</taxon>
        <taxon>Euglenozoa</taxon>
        <taxon>Kinetoplastea</taxon>
        <taxon>Metakinetoplastina</taxon>
        <taxon>Trypanosomatida</taxon>
        <taxon>Trypanosomatidae</taxon>
        <taxon>Trypanosoma</taxon>
        <taxon>Nannomonas</taxon>
    </lineage>
</organism>
<evidence type="ECO:0000313" key="2">
    <source>
        <dbReference type="Proteomes" id="UP000000702"/>
    </source>
</evidence>
<sequence>MEARLPVTLPLRDPCFYNPPFFNDTFKPKQYTKEKTGKIESLLSSAFIWTAMGNEQNNVKQNKWHPTAMSRFALPSTNIFISKQITSTPTPNTPHTPPCFLSTPVTLLEGNCFQRKNKLFSSFVFERQRNTNAIFPVQKSMRRNSFSILLFSLQLQRVRKKLQLPSKRPYPPNGLLQVGTVAYTLRGFCDNRHQSFLKLPRALFMKR</sequence>
<reference evidence="2" key="1">
    <citation type="submission" date="2011-07" db="EMBL/GenBank/DDBJ databases">
        <title>Divergent evolution of antigenic variation in African trypanosomes.</title>
        <authorList>
            <person name="Jackson A.P."/>
            <person name="Berry A."/>
            <person name="Allison H.C."/>
            <person name="Burton P."/>
            <person name="Anderson J."/>
            <person name="Aslett M."/>
            <person name="Brown R."/>
            <person name="Corton N."/>
            <person name="Harris D."/>
            <person name="Hauser H."/>
            <person name="Gamble J."/>
            <person name="Gilderthorp R."/>
            <person name="McQuillan J."/>
            <person name="Quail M.A."/>
            <person name="Sanders M."/>
            <person name="Van Tonder A."/>
            <person name="Ginger M.L."/>
            <person name="Donelson J.E."/>
            <person name="Field M.C."/>
            <person name="Barry J.D."/>
            <person name="Berriman M."/>
            <person name="Hertz-Fowler C."/>
        </authorList>
    </citation>
    <scope>NUCLEOTIDE SEQUENCE [LARGE SCALE GENOMIC DNA]</scope>
    <source>
        <strain evidence="2">IL3000</strain>
    </source>
</reference>
<dbReference type="Proteomes" id="UP000000702">
    <property type="component" value="Unassembled WGS sequence"/>
</dbReference>
<name>F9WF37_TRYCI</name>
<reference evidence="1 2" key="2">
    <citation type="journal article" date="2012" name="Proc. Natl. Acad. Sci. U.S.A.">
        <title>Antigenic diversity is generated by distinct evolutionary mechanisms in African trypanosome species.</title>
        <authorList>
            <person name="Jackson A.P."/>
            <person name="Berry A."/>
            <person name="Aslett M."/>
            <person name="Allison H.C."/>
            <person name="Burton P."/>
            <person name="Vavrova-Anderson J."/>
            <person name="Brown R."/>
            <person name="Browne H."/>
            <person name="Corton N."/>
            <person name="Hauser H."/>
            <person name="Gamble J."/>
            <person name="Gilderthorp R."/>
            <person name="Marcello L."/>
            <person name="McQuillan J."/>
            <person name="Otto T.D."/>
            <person name="Quail M.A."/>
            <person name="Sanders M.J."/>
            <person name="van Tonder A."/>
            <person name="Ginger M.L."/>
            <person name="Field M.C."/>
            <person name="Barry J.D."/>
            <person name="Hertz-Fowler C."/>
            <person name="Berriman M."/>
        </authorList>
    </citation>
    <scope>NUCLEOTIDE SEQUENCE [LARGE SCALE GENOMIC DNA]</scope>
    <source>
        <strain evidence="1 2">IL3000</strain>
    </source>
</reference>
<accession>F9WF37</accession>
<dbReference type="AlphaFoldDB" id="F9WF37"/>
<proteinExistence type="predicted"/>
<keyword evidence="2" id="KW-1185">Reference proteome</keyword>
<evidence type="ECO:0000313" key="1">
    <source>
        <dbReference type="EMBL" id="CCD15905.1"/>
    </source>
</evidence>
<gene>
    <name evidence="1" type="ORF">TCIL3000_0_08970</name>
</gene>
<protein>
    <submittedName>
        <fullName evidence="1">WGS project CAEQ00000000 data, annotated contig 344</fullName>
    </submittedName>
</protein>
<comment type="caution">
    <text evidence="1">The sequence shown here is derived from an EMBL/GenBank/DDBJ whole genome shotgun (WGS) entry which is preliminary data.</text>
</comment>
<dbReference type="VEuPathDB" id="TriTrypDB:TcIL3000_0_08970"/>